<organism evidence="1 2">
    <name type="scientific">Burkholderia humptydooensis MSMB43</name>
    <dbReference type="NCBI Taxonomy" id="441157"/>
    <lineage>
        <taxon>Bacteria</taxon>
        <taxon>Pseudomonadati</taxon>
        <taxon>Pseudomonadota</taxon>
        <taxon>Betaproteobacteria</taxon>
        <taxon>Burkholderiales</taxon>
        <taxon>Burkholderiaceae</taxon>
        <taxon>Burkholderia</taxon>
        <taxon>pseudomallei group</taxon>
    </lineage>
</organism>
<sequence>MDRVALSAAWALMGHAGVADVDSEGERVQLNEAGRIHRPIAAPYAGLAASYLRTYALLDELLFGDPDPLDVDRDGHIDRMMNVYASSSAGSGPASREISTKIIRRLFDDTPLD</sequence>
<proteinExistence type="predicted"/>
<dbReference type="Proteomes" id="UP000004682">
    <property type="component" value="Unassembled WGS sequence"/>
</dbReference>
<name>A0ABN0G129_9BURK</name>
<evidence type="ECO:0000313" key="1">
    <source>
        <dbReference type="EMBL" id="EIP85791.1"/>
    </source>
</evidence>
<keyword evidence="2" id="KW-1185">Reference proteome</keyword>
<accession>A0ABN0G129</accession>
<protein>
    <submittedName>
        <fullName evidence="1">Uncharacterized protein</fullName>
    </submittedName>
</protein>
<dbReference type="EMBL" id="JH692065">
    <property type="protein sequence ID" value="EIP85791.1"/>
    <property type="molecule type" value="Genomic_DNA"/>
</dbReference>
<reference evidence="2" key="1">
    <citation type="journal article" date="2012" name="J. Bacteriol.">
        <title>Revised Genome Sequence of Burkholderia thailandensis MSMB43 with Improved Annotation.</title>
        <authorList>
            <person name="Zhuo Y."/>
            <person name="Liu L."/>
            <person name="Wang Q."/>
            <person name="Liu X."/>
            <person name="Ren B."/>
            <person name="Liu M."/>
            <person name="Ni P."/>
            <person name="Cheng Y.Q."/>
            <person name="Zhang L."/>
        </authorList>
    </citation>
    <scope>NUCLEOTIDE SEQUENCE [LARGE SCALE GENOMIC DNA]</scope>
    <source>
        <strain evidence="2">MSMB43</strain>
    </source>
</reference>
<gene>
    <name evidence="1" type="ORF">A33K_16881</name>
</gene>
<evidence type="ECO:0000313" key="2">
    <source>
        <dbReference type="Proteomes" id="UP000004682"/>
    </source>
</evidence>